<gene>
    <name evidence="9" type="ORF">LZ24_01989</name>
</gene>
<feature type="transmembrane region" description="Helical" evidence="7">
    <location>
        <begin position="314"/>
        <end position="344"/>
    </location>
</feature>
<dbReference type="GO" id="GO:0022857">
    <property type="term" value="F:transmembrane transporter activity"/>
    <property type="evidence" value="ECO:0007669"/>
    <property type="project" value="TreeGrafter"/>
</dbReference>
<dbReference type="NCBIfam" id="TIGR00786">
    <property type="entry name" value="dctM"/>
    <property type="match status" value="1"/>
</dbReference>
<keyword evidence="10" id="KW-1185">Reference proteome</keyword>
<dbReference type="RefSeq" id="WP_144685000.1">
    <property type="nucleotide sequence ID" value="NZ_VLLC01000014.1"/>
</dbReference>
<evidence type="ECO:0000256" key="7">
    <source>
        <dbReference type="SAM" id="Phobius"/>
    </source>
</evidence>
<organism evidence="9 10">
    <name type="scientific">Desulfobotulus alkaliphilus</name>
    <dbReference type="NCBI Taxonomy" id="622671"/>
    <lineage>
        <taxon>Bacteria</taxon>
        <taxon>Pseudomonadati</taxon>
        <taxon>Thermodesulfobacteriota</taxon>
        <taxon>Desulfobacteria</taxon>
        <taxon>Desulfobacterales</taxon>
        <taxon>Desulfobacteraceae</taxon>
        <taxon>Desulfobotulus</taxon>
    </lineage>
</organism>
<protein>
    <submittedName>
        <fullName evidence="9">Tripartite ATP-independent transporter DctM subunit</fullName>
    </submittedName>
</protein>
<feature type="transmembrane region" description="Helical" evidence="7">
    <location>
        <begin position="217"/>
        <end position="235"/>
    </location>
</feature>
<keyword evidence="2" id="KW-1003">Cell membrane</keyword>
<comment type="caution">
    <text evidence="9">The sequence shown here is derived from an EMBL/GenBank/DDBJ whole genome shotgun (WGS) entry which is preliminary data.</text>
</comment>
<proteinExistence type="predicted"/>
<evidence type="ECO:0000256" key="5">
    <source>
        <dbReference type="ARBA" id="ARBA00022989"/>
    </source>
</evidence>
<reference evidence="9 10" key="1">
    <citation type="submission" date="2019-07" db="EMBL/GenBank/DDBJ databases">
        <title>Genome sequencing of 100 strains of the haloalkaliphilic chemolithoautotrophic sulfur-oxidizing bacterium Thioalkalivibrio.</title>
        <authorList>
            <person name="Muyzer G."/>
        </authorList>
    </citation>
    <scope>NUCLEOTIDE SEQUENCE [LARGE SCALE GENOMIC DNA]</scope>
    <source>
        <strain evidence="9 10">ASO4-4</strain>
    </source>
</reference>
<keyword evidence="6 7" id="KW-0472">Membrane</keyword>
<evidence type="ECO:0000256" key="1">
    <source>
        <dbReference type="ARBA" id="ARBA00004429"/>
    </source>
</evidence>
<sequence>MAAIMLTIMVVLLIMGFPMMIPLIVGAIAGFYMTFDGFSQMNILIQQLMGGIRPTALIAVPMFIFAAEIMTRGHSSERLVNLVMAFIGHIKGGLAVSTAASCTLFGAVSGSTQATVVAIGSPLRPRMLEAGYKDSFTLALIINSSDIAFLIPPSIGLILYGIISGTSIGELFIAGIGPGLLILLLFSIYCMIYASIKKVPTEPRSTWKERGLAVKEALWPLGFPFIIVGGIYGGIFSPTEAAAVCVLYAIILEFLIFRTLFLPDLFKIAKSTGLITAVVFILVAVGNGFSWILSFAQIPQTLLANIGINEAGPYMVMFAIALAFFIACMFVDPIVVILILTPIFSPAVANAGLDPVLVGVLITLMVAIGSATPPFGCDIFTAIAIFKRPYWEVIRGTPPFIFILILVGVLIVAFPQIALFLRDMAFQT</sequence>
<feature type="domain" description="TRAP C4-dicarboxylate transport system permease DctM subunit" evidence="8">
    <location>
        <begin position="7"/>
        <end position="417"/>
    </location>
</feature>
<evidence type="ECO:0000313" key="9">
    <source>
        <dbReference type="EMBL" id="TWI71191.1"/>
    </source>
</evidence>
<evidence type="ECO:0000313" key="10">
    <source>
        <dbReference type="Proteomes" id="UP000318307"/>
    </source>
</evidence>
<keyword evidence="4 7" id="KW-0812">Transmembrane</keyword>
<feature type="transmembrane region" description="Helical" evidence="7">
    <location>
        <begin position="135"/>
        <end position="160"/>
    </location>
</feature>
<dbReference type="PANTHER" id="PTHR33362">
    <property type="entry name" value="SIALIC ACID TRAP TRANSPORTER PERMEASE PROTEIN SIAT-RELATED"/>
    <property type="match status" value="1"/>
</dbReference>
<dbReference type="Proteomes" id="UP000318307">
    <property type="component" value="Unassembled WGS sequence"/>
</dbReference>
<dbReference type="Pfam" id="PF06808">
    <property type="entry name" value="DctM"/>
    <property type="match status" value="1"/>
</dbReference>
<evidence type="ECO:0000259" key="8">
    <source>
        <dbReference type="Pfam" id="PF06808"/>
    </source>
</evidence>
<keyword evidence="3" id="KW-0997">Cell inner membrane</keyword>
<dbReference type="AlphaFoldDB" id="A0A562RQ07"/>
<feature type="transmembrane region" description="Helical" evidence="7">
    <location>
        <begin position="7"/>
        <end position="32"/>
    </location>
</feature>
<dbReference type="EMBL" id="VLLC01000014">
    <property type="protein sequence ID" value="TWI71191.1"/>
    <property type="molecule type" value="Genomic_DNA"/>
</dbReference>
<evidence type="ECO:0000256" key="3">
    <source>
        <dbReference type="ARBA" id="ARBA00022519"/>
    </source>
</evidence>
<feature type="transmembrane region" description="Helical" evidence="7">
    <location>
        <begin position="241"/>
        <end position="261"/>
    </location>
</feature>
<dbReference type="GO" id="GO:0005886">
    <property type="term" value="C:plasma membrane"/>
    <property type="evidence" value="ECO:0007669"/>
    <property type="project" value="UniProtKB-SubCell"/>
</dbReference>
<dbReference type="InterPro" id="IPR004681">
    <property type="entry name" value="TRAP_DctM"/>
</dbReference>
<name>A0A562RQ07_9BACT</name>
<feature type="transmembrane region" description="Helical" evidence="7">
    <location>
        <begin position="44"/>
        <end position="67"/>
    </location>
</feature>
<evidence type="ECO:0000256" key="4">
    <source>
        <dbReference type="ARBA" id="ARBA00022692"/>
    </source>
</evidence>
<accession>A0A562RQ07</accession>
<feature type="transmembrane region" description="Helical" evidence="7">
    <location>
        <begin position="398"/>
        <end position="421"/>
    </location>
</feature>
<feature type="transmembrane region" description="Helical" evidence="7">
    <location>
        <begin position="356"/>
        <end position="386"/>
    </location>
</feature>
<evidence type="ECO:0000256" key="2">
    <source>
        <dbReference type="ARBA" id="ARBA00022475"/>
    </source>
</evidence>
<feature type="transmembrane region" description="Helical" evidence="7">
    <location>
        <begin position="172"/>
        <end position="196"/>
    </location>
</feature>
<dbReference type="InterPro" id="IPR010656">
    <property type="entry name" value="DctM"/>
</dbReference>
<dbReference type="PIRSF" id="PIRSF006066">
    <property type="entry name" value="HI0050"/>
    <property type="match status" value="1"/>
</dbReference>
<dbReference type="OrthoDB" id="9790209at2"/>
<evidence type="ECO:0000256" key="6">
    <source>
        <dbReference type="ARBA" id="ARBA00023136"/>
    </source>
</evidence>
<keyword evidence="5 7" id="KW-1133">Transmembrane helix</keyword>
<comment type="subcellular location">
    <subcellularLocation>
        <location evidence="1">Cell inner membrane</location>
        <topology evidence="1">Multi-pass membrane protein</topology>
    </subcellularLocation>
</comment>
<feature type="transmembrane region" description="Helical" evidence="7">
    <location>
        <begin position="273"/>
        <end position="294"/>
    </location>
</feature>